<dbReference type="InterPro" id="IPR020103">
    <property type="entry name" value="PsdUridine_synth_cat_dom_sf"/>
</dbReference>
<comment type="catalytic activity">
    <reaction evidence="1 5">
        <text>uridine(55) in tRNA = pseudouridine(55) in tRNA</text>
        <dbReference type="Rhea" id="RHEA:42532"/>
        <dbReference type="Rhea" id="RHEA-COMP:10101"/>
        <dbReference type="Rhea" id="RHEA-COMP:10102"/>
        <dbReference type="ChEBI" id="CHEBI:65314"/>
        <dbReference type="ChEBI" id="CHEBI:65315"/>
        <dbReference type="EC" id="5.4.99.25"/>
    </reaction>
</comment>
<dbReference type="NCBIfam" id="TIGR00431">
    <property type="entry name" value="TruB"/>
    <property type="match status" value="1"/>
</dbReference>
<evidence type="ECO:0000256" key="4">
    <source>
        <dbReference type="ARBA" id="ARBA00023235"/>
    </source>
</evidence>
<reference evidence="8 9" key="1">
    <citation type="submission" date="2023-10" db="EMBL/GenBank/DDBJ databases">
        <title>Sorlinia euscelidii gen. nov., sp. nov., an acetic acid bacteria isolated from the gut of Euscelidius variegatus emitter.</title>
        <authorList>
            <person name="Michoud G."/>
            <person name="Marasco R."/>
            <person name="Seferji K."/>
            <person name="Gonella E."/>
            <person name="Garuglieri E."/>
            <person name="Alma A."/>
            <person name="Mapelli F."/>
            <person name="Borin S."/>
            <person name="Daffonchio D."/>
            <person name="Crotti E."/>
        </authorList>
    </citation>
    <scope>NUCLEOTIDE SEQUENCE [LARGE SCALE GENOMIC DNA]</scope>
    <source>
        <strain evidence="8 9">EV16P</strain>
    </source>
</reference>
<feature type="domain" description="Pseudouridine synthase II N-terminal" evidence="6">
    <location>
        <begin position="31"/>
        <end position="179"/>
    </location>
</feature>
<sequence length="313" mass="34308">MGRKKGRQVNGWLVIDKPLHIGSTDVVNKMRRLFNARKAGHAGTLDPLASGILPIAFGQATRTIPYIMEATKRYQFTLEFGASRTTDDKEGEVLETSDHRPDDVAIRAVLPRFIGEIMQVPPIYSALKLGGARAYELARKGEIPEMQSRPARIDNITLTQRLDADHAVFNVQSGKGVYMRALARDIARACGTVGHIASLRREKCGPFDVSNAITLDKLLQNSEKASTLDGFLLPLATALDDIPALAVTEEEAQALRWGQTLPALHGNAETEAGLLRAEFQGDVIGLCRVSEGRLRPVRIFDLTNHGVDDVDYS</sequence>
<evidence type="ECO:0000256" key="5">
    <source>
        <dbReference type="HAMAP-Rule" id="MF_01080"/>
    </source>
</evidence>
<feature type="active site" description="Nucleophile" evidence="5">
    <location>
        <position position="46"/>
    </location>
</feature>
<gene>
    <name evidence="5" type="primary">truB</name>
    <name evidence="8" type="ORF">DOFOFD_05540</name>
</gene>
<dbReference type="EC" id="5.4.99.25" evidence="5"/>
<proteinExistence type="inferred from homology"/>
<evidence type="ECO:0000259" key="6">
    <source>
        <dbReference type="Pfam" id="PF01509"/>
    </source>
</evidence>
<keyword evidence="4 5" id="KW-0413">Isomerase</keyword>
<dbReference type="HAMAP" id="MF_01080">
    <property type="entry name" value="TruB_bact"/>
    <property type="match status" value="1"/>
</dbReference>
<protein>
    <recommendedName>
        <fullName evidence="5">tRNA pseudouridine synthase B</fullName>
        <ecNumber evidence="5">5.4.99.25</ecNumber>
    </recommendedName>
    <alternativeName>
        <fullName evidence="5">tRNA pseudouridine(55) synthase</fullName>
        <shortName evidence="5">Psi55 synthase</shortName>
    </alternativeName>
    <alternativeName>
        <fullName evidence="5">tRNA pseudouridylate synthase</fullName>
    </alternativeName>
    <alternativeName>
        <fullName evidence="5">tRNA-uridine isomerase</fullName>
    </alternativeName>
</protein>
<evidence type="ECO:0000256" key="3">
    <source>
        <dbReference type="ARBA" id="ARBA00022694"/>
    </source>
</evidence>
<keyword evidence="9" id="KW-1185">Reference proteome</keyword>
<name>A0ABU7U3N7_9PROT</name>
<keyword evidence="3 5" id="KW-0819">tRNA processing</keyword>
<dbReference type="EMBL" id="JAWJZY010000002">
    <property type="protein sequence ID" value="MEE8658469.1"/>
    <property type="molecule type" value="Genomic_DNA"/>
</dbReference>
<dbReference type="SUPFAM" id="SSF55120">
    <property type="entry name" value="Pseudouridine synthase"/>
    <property type="match status" value="1"/>
</dbReference>
<feature type="domain" description="tRNA pseudouridylate synthase B C-terminal" evidence="7">
    <location>
        <begin position="180"/>
        <end position="239"/>
    </location>
</feature>
<evidence type="ECO:0000256" key="2">
    <source>
        <dbReference type="ARBA" id="ARBA00005642"/>
    </source>
</evidence>
<organism evidence="8 9">
    <name type="scientific">Sorlinia euscelidii</name>
    <dbReference type="NCBI Taxonomy" id="3081148"/>
    <lineage>
        <taxon>Bacteria</taxon>
        <taxon>Pseudomonadati</taxon>
        <taxon>Pseudomonadota</taxon>
        <taxon>Alphaproteobacteria</taxon>
        <taxon>Acetobacterales</taxon>
        <taxon>Acetobacteraceae</taxon>
        <taxon>Sorlinia</taxon>
    </lineage>
</organism>
<dbReference type="InterPro" id="IPR002501">
    <property type="entry name" value="PsdUridine_synth_N"/>
</dbReference>
<comment type="similarity">
    <text evidence="2 5">Belongs to the pseudouridine synthase TruB family. Type 1 subfamily.</text>
</comment>
<dbReference type="Pfam" id="PF01509">
    <property type="entry name" value="TruB_N"/>
    <property type="match status" value="1"/>
</dbReference>
<evidence type="ECO:0000256" key="1">
    <source>
        <dbReference type="ARBA" id="ARBA00000385"/>
    </source>
</evidence>
<dbReference type="InterPro" id="IPR014780">
    <property type="entry name" value="tRNA_psdUridine_synth_TruB"/>
</dbReference>
<dbReference type="PANTHER" id="PTHR13767">
    <property type="entry name" value="TRNA-PSEUDOURIDINE SYNTHASE"/>
    <property type="match status" value="1"/>
</dbReference>
<dbReference type="RefSeq" id="WP_394819394.1">
    <property type="nucleotide sequence ID" value="NZ_JAWJZY010000002.1"/>
</dbReference>
<dbReference type="Proteomes" id="UP001312908">
    <property type="component" value="Unassembled WGS sequence"/>
</dbReference>
<comment type="caution">
    <text evidence="8">The sequence shown here is derived from an EMBL/GenBank/DDBJ whole genome shotgun (WGS) entry which is preliminary data.</text>
</comment>
<dbReference type="CDD" id="cd02573">
    <property type="entry name" value="PseudoU_synth_EcTruB"/>
    <property type="match status" value="1"/>
</dbReference>
<accession>A0ABU7U3N7</accession>
<dbReference type="Gene3D" id="3.30.2350.10">
    <property type="entry name" value="Pseudouridine synthase"/>
    <property type="match status" value="1"/>
</dbReference>
<dbReference type="InterPro" id="IPR032819">
    <property type="entry name" value="TruB_C"/>
</dbReference>
<dbReference type="Pfam" id="PF16198">
    <property type="entry name" value="TruB_C_2"/>
    <property type="match status" value="1"/>
</dbReference>
<comment type="function">
    <text evidence="5">Responsible for synthesis of pseudouridine from uracil-55 in the psi GC loop of transfer RNAs.</text>
</comment>
<dbReference type="PANTHER" id="PTHR13767:SF2">
    <property type="entry name" value="PSEUDOURIDYLATE SYNTHASE TRUB1"/>
    <property type="match status" value="1"/>
</dbReference>
<evidence type="ECO:0000313" key="9">
    <source>
        <dbReference type="Proteomes" id="UP001312908"/>
    </source>
</evidence>
<evidence type="ECO:0000313" key="8">
    <source>
        <dbReference type="EMBL" id="MEE8658469.1"/>
    </source>
</evidence>
<evidence type="ECO:0000259" key="7">
    <source>
        <dbReference type="Pfam" id="PF16198"/>
    </source>
</evidence>